<keyword evidence="1" id="KW-0732">Signal</keyword>
<keyword evidence="3" id="KW-1185">Reference proteome</keyword>
<organism evidence="2 3">
    <name type="scientific">Delitschia confertaspora ATCC 74209</name>
    <dbReference type="NCBI Taxonomy" id="1513339"/>
    <lineage>
        <taxon>Eukaryota</taxon>
        <taxon>Fungi</taxon>
        <taxon>Dikarya</taxon>
        <taxon>Ascomycota</taxon>
        <taxon>Pezizomycotina</taxon>
        <taxon>Dothideomycetes</taxon>
        <taxon>Pleosporomycetidae</taxon>
        <taxon>Pleosporales</taxon>
        <taxon>Delitschiaceae</taxon>
        <taxon>Delitschia</taxon>
    </lineage>
</organism>
<evidence type="ECO:0000313" key="3">
    <source>
        <dbReference type="Proteomes" id="UP000799536"/>
    </source>
</evidence>
<evidence type="ECO:0008006" key="4">
    <source>
        <dbReference type="Google" id="ProtNLM"/>
    </source>
</evidence>
<gene>
    <name evidence="2" type="ORF">GQ43DRAFT_485285</name>
</gene>
<dbReference type="InterPro" id="IPR011990">
    <property type="entry name" value="TPR-like_helical_dom_sf"/>
</dbReference>
<reference evidence="2" key="1">
    <citation type="journal article" date="2020" name="Stud. Mycol.">
        <title>101 Dothideomycetes genomes: a test case for predicting lifestyles and emergence of pathogens.</title>
        <authorList>
            <person name="Haridas S."/>
            <person name="Albert R."/>
            <person name="Binder M."/>
            <person name="Bloem J."/>
            <person name="Labutti K."/>
            <person name="Salamov A."/>
            <person name="Andreopoulos B."/>
            <person name="Baker S."/>
            <person name="Barry K."/>
            <person name="Bills G."/>
            <person name="Bluhm B."/>
            <person name="Cannon C."/>
            <person name="Castanera R."/>
            <person name="Culley D."/>
            <person name="Daum C."/>
            <person name="Ezra D."/>
            <person name="Gonzalez J."/>
            <person name="Henrissat B."/>
            <person name="Kuo A."/>
            <person name="Liang C."/>
            <person name="Lipzen A."/>
            <person name="Lutzoni F."/>
            <person name="Magnuson J."/>
            <person name="Mondo S."/>
            <person name="Nolan M."/>
            <person name="Ohm R."/>
            <person name="Pangilinan J."/>
            <person name="Park H.-J."/>
            <person name="Ramirez L."/>
            <person name="Alfaro M."/>
            <person name="Sun H."/>
            <person name="Tritt A."/>
            <person name="Yoshinaga Y."/>
            <person name="Zwiers L.-H."/>
            <person name="Turgeon B."/>
            <person name="Goodwin S."/>
            <person name="Spatafora J."/>
            <person name="Crous P."/>
            <person name="Grigoriev I."/>
        </authorList>
    </citation>
    <scope>NUCLEOTIDE SEQUENCE</scope>
    <source>
        <strain evidence="2">ATCC 74209</strain>
    </source>
</reference>
<feature type="signal peptide" evidence="1">
    <location>
        <begin position="1"/>
        <end position="18"/>
    </location>
</feature>
<feature type="chain" id="PRO_5040134598" description="Tetratricopeptide repeat protein" evidence="1">
    <location>
        <begin position="19"/>
        <end position="369"/>
    </location>
</feature>
<protein>
    <recommendedName>
        <fullName evidence="4">Tetratricopeptide repeat protein</fullName>
    </recommendedName>
</protein>
<sequence>MLTFLALAIVQAIAFINTNSLSLSEYIHIFRENEKYATDLLNKEFQDQSRYQGTSNAVATTWYISFEQIRKRNKLAAAHLSFMACIVNSNIPASMLIPSPSEIEQIEAIGMLTAYAFIAELDTQRGGQLGRMQSSEKAFKVHPLVHLAMRGWLKARNQWATWVEKTSLRLVDIIPYGDTDTRETWTAYLPHVLHIVDLIEIYEVKGKMLLLGRIEQCVYTLGRYKAMEWASQEFLALSEKMLGKEHPETLVSMNEVALALSNRGKYAEAEKMHQETLALKEKGKYTEAEKMHQETLALKEKVLGKEHPGTLESLHLLAYLLQKQKRYVEASILYMRAYKSYEHTFGPQDSRTISCLNNYAAMQRDVEQQ</sequence>
<dbReference type="AlphaFoldDB" id="A0A9P4MMJ5"/>
<evidence type="ECO:0000313" key="2">
    <source>
        <dbReference type="EMBL" id="KAF2195997.1"/>
    </source>
</evidence>
<proteinExistence type="predicted"/>
<name>A0A9P4MMJ5_9PLEO</name>
<dbReference type="OrthoDB" id="1658288at2759"/>
<dbReference type="EMBL" id="ML994528">
    <property type="protein sequence ID" value="KAF2195997.1"/>
    <property type="molecule type" value="Genomic_DNA"/>
</dbReference>
<dbReference type="InterPro" id="IPR053137">
    <property type="entry name" value="NLR-like"/>
</dbReference>
<dbReference type="SUPFAM" id="SSF48452">
    <property type="entry name" value="TPR-like"/>
    <property type="match status" value="2"/>
</dbReference>
<dbReference type="Pfam" id="PF13424">
    <property type="entry name" value="TPR_12"/>
    <property type="match status" value="1"/>
</dbReference>
<dbReference type="Gene3D" id="1.25.40.10">
    <property type="entry name" value="Tetratricopeptide repeat domain"/>
    <property type="match status" value="2"/>
</dbReference>
<evidence type="ECO:0000256" key="1">
    <source>
        <dbReference type="SAM" id="SignalP"/>
    </source>
</evidence>
<dbReference type="PANTHER" id="PTHR46082:SF10">
    <property type="entry name" value="NB-ARC DOMAIN-CONTAINING PROTEIN"/>
    <property type="match status" value="1"/>
</dbReference>
<comment type="caution">
    <text evidence="2">The sequence shown here is derived from an EMBL/GenBank/DDBJ whole genome shotgun (WGS) entry which is preliminary data.</text>
</comment>
<dbReference type="PANTHER" id="PTHR46082">
    <property type="entry name" value="ATP/GTP-BINDING PROTEIN-RELATED"/>
    <property type="match status" value="1"/>
</dbReference>
<dbReference type="Proteomes" id="UP000799536">
    <property type="component" value="Unassembled WGS sequence"/>
</dbReference>
<accession>A0A9P4MMJ5</accession>